<feature type="transmembrane region" description="Helical" evidence="1">
    <location>
        <begin position="131"/>
        <end position="154"/>
    </location>
</feature>
<feature type="transmembrane region" description="Helical" evidence="1">
    <location>
        <begin position="166"/>
        <end position="189"/>
    </location>
</feature>
<gene>
    <name evidence="2" type="ORF">RSO01_11260</name>
</gene>
<keyword evidence="3" id="KW-1185">Reference proteome</keyword>
<evidence type="ECO:0000313" key="2">
    <source>
        <dbReference type="EMBL" id="GEP53960.1"/>
    </source>
</evidence>
<dbReference type="AlphaFoldDB" id="A0A512N4Q3"/>
<feature type="transmembrane region" description="Helical" evidence="1">
    <location>
        <begin position="196"/>
        <end position="217"/>
    </location>
</feature>
<dbReference type="Gene3D" id="3.90.226.10">
    <property type="entry name" value="2-enoyl-CoA Hydratase, Chain A, domain 1"/>
    <property type="match status" value="1"/>
</dbReference>
<comment type="caution">
    <text evidence="2">The sequence shown here is derived from an EMBL/GenBank/DDBJ whole genome shotgun (WGS) entry which is preliminary data.</text>
</comment>
<keyword evidence="1" id="KW-0812">Transmembrane</keyword>
<dbReference type="Proteomes" id="UP000321058">
    <property type="component" value="Unassembled WGS sequence"/>
</dbReference>
<dbReference type="InterPro" id="IPR029045">
    <property type="entry name" value="ClpP/crotonase-like_dom_sf"/>
</dbReference>
<organism evidence="2 3">
    <name type="scientific">Reyranella soli</name>
    <dbReference type="NCBI Taxonomy" id="1230389"/>
    <lineage>
        <taxon>Bacteria</taxon>
        <taxon>Pseudomonadati</taxon>
        <taxon>Pseudomonadota</taxon>
        <taxon>Alphaproteobacteria</taxon>
        <taxon>Hyphomicrobiales</taxon>
        <taxon>Reyranellaceae</taxon>
        <taxon>Reyranella</taxon>
    </lineage>
</organism>
<proteinExistence type="predicted"/>
<name>A0A512N4Q3_9HYPH</name>
<evidence type="ECO:0000256" key="1">
    <source>
        <dbReference type="SAM" id="Phobius"/>
    </source>
</evidence>
<sequence length="399" mass="42674">MGTPRPRRATSADATAIASLSPTIIPTESDDRAVFVIDGATGQPVAVIDLRQMRDHISVEHLVGDNRQRRALLAHAAAAARAMNLGELRWPGFAGGRKRVRNGPLQRAGDYLEDLGVPLWRDGTASLPQTLYFRGTWAAVALLIGFGSISAAVFTSDDVRLPHIVIPALLCAAASAFAVHQLGLLTIAARRVAGRAAFAATSGAAAAAIIAVGALLADRAVPALMELWNIYSGDTALNQLAVRVSADGRTLYVEGSYGLGGEELVRRALDQNPDVRTVVLAGPGGRLSVGFELYDLFHDRKLATRVDDECASACTFAFLGGVERSISPGGRLGFHRGSFPGLSDNDLFETNRDLRRFLLYTARLAAPFVDRVLATPPDDIWEPTLQELLAGRVINRVNH</sequence>
<dbReference type="EMBL" id="BKAJ01000020">
    <property type="protein sequence ID" value="GEP53960.1"/>
    <property type="molecule type" value="Genomic_DNA"/>
</dbReference>
<dbReference type="OrthoDB" id="5936191at2"/>
<reference evidence="2 3" key="1">
    <citation type="submission" date="2019-07" db="EMBL/GenBank/DDBJ databases">
        <title>Whole genome shotgun sequence of Reyranella soli NBRC 108950.</title>
        <authorList>
            <person name="Hosoyama A."/>
            <person name="Uohara A."/>
            <person name="Ohji S."/>
            <person name="Ichikawa N."/>
        </authorList>
    </citation>
    <scope>NUCLEOTIDE SEQUENCE [LARGE SCALE GENOMIC DNA]</scope>
    <source>
        <strain evidence="2 3">NBRC 108950</strain>
    </source>
</reference>
<protein>
    <submittedName>
        <fullName evidence="2">Uncharacterized protein</fullName>
    </submittedName>
</protein>
<keyword evidence="1" id="KW-0472">Membrane</keyword>
<dbReference type="SUPFAM" id="SSF52096">
    <property type="entry name" value="ClpP/crotonase"/>
    <property type="match status" value="1"/>
</dbReference>
<evidence type="ECO:0000313" key="3">
    <source>
        <dbReference type="Proteomes" id="UP000321058"/>
    </source>
</evidence>
<dbReference type="RefSeq" id="WP_147147061.1">
    <property type="nucleotide sequence ID" value="NZ_BKAJ01000020.1"/>
</dbReference>
<accession>A0A512N4Q3</accession>
<keyword evidence="1" id="KW-1133">Transmembrane helix</keyword>